<keyword evidence="5" id="KW-0808">Transferase</keyword>
<dbReference type="CDD" id="cd00165">
    <property type="entry name" value="S4"/>
    <property type="match status" value="1"/>
</dbReference>
<dbReference type="InterPro" id="IPR047048">
    <property type="entry name" value="TlyA"/>
</dbReference>
<dbReference type="SMART" id="SM00363">
    <property type="entry name" value="S4"/>
    <property type="match status" value="1"/>
</dbReference>
<dbReference type="GO" id="GO:0003723">
    <property type="term" value="F:RNA binding"/>
    <property type="evidence" value="ECO:0007669"/>
    <property type="project" value="UniProtKB-KW"/>
</dbReference>
<name>A0A6S6SBQ4_9BACT</name>
<gene>
    <name evidence="5" type="ORF">HELGO_WM38212</name>
</gene>
<evidence type="ECO:0000256" key="3">
    <source>
        <dbReference type="PROSITE-ProRule" id="PRU00182"/>
    </source>
</evidence>
<dbReference type="SUPFAM" id="SSF53335">
    <property type="entry name" value="S-adenosyl-L-methionine-dependent methyltransferases"/>
    <property type="match status" value="1"/>
</dbReference>
<dbReference type="Pfam" id="PF01479">
    <property type="entry name" value="S4"/>
    <property type="match status" value="1"/>
</dbReference>
<keyword evidence="5" id="KW-0489">Methyltransferase</keyword>
<dbReference type="EMBL" id="CACVAR010000164">
    <property type="protein sequence ID" value="CAA6807313.1"/>
    <property type="molecule type" value="Genomic_DNA"/>
</dbReference>
<dbReference type="AlphaFoldDB" id="A0A6S6SBQ4"/>
<reference evidence="5" key="1">
    <citation type="submission" date="2020-01" db="EMBL/GenBank/DDBJ databases">
        <authorList>
            <person name="Meier V. D."/>
            <person name="Meier V D."/>
        </authorList>
    </citation>
    <scope>NUCLEOTIDE SEQUENCE</scope>
    <source>
        <strain evidence="5">HLG_WM_MAG_03</strain>
    </source>
</reference>
<dbReference type="InterPro" id="IPR004538">
    <property type="entry name" value="Hemolysin_A/TlyA"/>
</dbReference>
<feature type="domain" description="RNA-binding S4" evidence="4">
    <location>
        <begin position="6"/>
        <end position="69"/>
    </location>
</feature>
<protein>
    <submittedName>
        <fullName evidence="5">RNA binding methyltransferase FtsJ like</fullName>
    </submittedName>
</protein>
<dbReference type="InterPro" id="IPR002942">
    <property type="entry name" value="S4_RNA-bd"/>
</dbReference>
<dbReference type="Gene3D" id="3.10.290.10">
    <property type="entry name" value="RNA-binding S4 domain"/>
    <property type="match status" value="1"/>
</dbReference>
<dbReference type="GO" id="GO:0032259">
    <property type="term" value="P:methylation"/>
    <property type="evidence" value="ECO:0007669"/>
    <property type="project" value="UniProtKB-KW"/>
</dbReference>
<dbReference type="GO" id="GO:0008168">
    <property type="term" value="F:methyltransferase activity"/>
    <property type="evidence" value="ECO:0007669"/>
    <property type="project" value="UniProtKB-KW"/>
</dbReference>
<dbReference type="PANTHER" id="PTHR32319:SF0">
    <property type="entry name" value="BACTERIAL HEMOLYSIN-LIKE PROTEIN"/>
    <property type="match status" value="1"/>
</dbReference>
<proteinExistence type="inferred from homology"/>
<evidence type="ECO:0000313" key="5">
    <source>
        <dbReference type="EMBL" id="CAA6807313.1"/>
    </source>
</evidence>
<organism evidence="5">
    <name type="scientific">uncultured Sulfurovum sp</name>
    <dbReference type="NCBI Taxonomy" id="269237"/>
    <lineage>
        <taxon>Bacteria</taxon>
        <taxon>Pseudomonadati</taxon>
        <taxon>Campylobacterota</taxon>
        <taxon>Epsilonproteobacteria</taxon>
        <taxon>Campylobacterales</taxon>
        <taxon>Sulfurovaceae</taxon>
        <taxon>Sulfurovum</taxon>
        <taxon>environmental samples</taxon>
    </lineage>
</organism>
<dbReference type="PANTHER" id="PTHR32319">
    <property type="entry name" value="BACTERIAL HEMOLYSIN-LIKE PROTEIN"/>
    <property type="match status" value="1"/>
</dbReference>
<dbReference type="InterPro" id="IPR029063">
    <property type="entry name" value="SAM-dependent_MTases_sf"/>
</dbReference>
<dbReference type="PROSITE" id="PS50889">
    <property type="entry name" value="S4"/>
    <property type="match status" value="1"/>
</dbReference>
<evidence type="ECO:0000256" key="1">
    <source>
        <dbReference type="ARBA" id="ARBA00022884"/>
    </source>
</evidence>
<evidence type="ECO:0000259" key="4">
    <source>
        <dbReference type="SMART" id="SM00363"/>
    </source>
</evidence>
<dbReference type="InterPro" id="IPR002877">
    <property type="entry name" value="RNA_MeTrfase_FtsJ_dom"/>
</dbReference>
<evidence type="ECO:0000256" key="2">
    <source>
        <dbReference type="ARBA" id="ARBA00029460"/>
    </source>
</evidence>
<accession>A0A6S6SBQ4</accession>
<dbReference type="InterPro" id="IPR036986">
    <property type="entry name" value="S4_RNA-bd_sf"/>
</dbReference>
<keyword evidence="1 3" id="KW-0694">RNA-binding</keyword>
<dbReference type="Gene3D" id="3.40.50.150">
    <property type="entry name" value="Vaccinia Virus protein VP39"/>
    <property type="match status" value="1"/>
</dbReference>
<comment type="similarity">
    <text evidence="2">Belongs to the TlyA family.</text>
</comment>
<dbReference type="NCBIfam" id="TIGR00478">
    <property type="entry name" value="tly"/>
    <property type="match status" value="1"/>
</dbReference>
<dbReference type="CDD" id="cd02440">
    <property type="entry name" value="AdoMet_MTases"/>
    <property type="match status" value="1"/>
</dbReference>
<dbReference type="SUPFAM" id="SSF55174">
    <property type="entry name" value="Alpha-L RNA-binding motif"/>
    <property type="match status" value="1"/>
</dbReference>
<sequence length="239" mass="27058">MTTSMVRLDKYLVEKGFFESRNRALDAIKRGKVFVDGVVAKASLKCDESSNIDIDEEKFYVSRAAKKLELFLEEYAMDLRAKRAVDIGSSTGGFVQILLENEVAEVSCVDVGSNQLHHSLRNNEKVAIFEETDVRDFKPSKPFEIVTCDVSFISILQIIDAIDSLAMCDMILLFKPQFEVGRAVKRDSRGVVVDQSVIEEAKERFEEKTKALGWELCYSTLSKLAGKSGNIEYIYHFRK</sequence>
<dbReference type="Pfam" id="PF01728">
    <property type="entry name" value="FtsJ"/>
    <property type="match status" value="1"/>
</dbReference>